<dbReference type="CDD" id="cd00093">
    <property type="entry name" value="HTH_XRE"/>
    <property type="match status" value="1"/>
</dbReference>
<dbReference type="Pfam" id="PF13443">
    <property type="entry name" value="HTH_26"/>
    <property type="match status" value="1"/>
</dbReference>
<protein>
    <submittedName>
        <fullName evidence="2">Helix-turn-helix</fullName>
    </submittedName>
</protein>
<evidence type="ECO:0000259" key="1">
    <source>
        <dbReference type="PROSITE" id="PS50943"/>
    </source>
</evidence>
<dbReference type="EMBL" id="CABHNJ010000033">
    <property type="protein sequence ID" value="VUX10177.1"/>
    <property type="molecule type" value="Genomic_DNA"/>
</dbReference>
<dbReference type="InterPro" id="IPR010982">
    <property type="entry name" value="Lambda_DNA-bd_dom_sf"/>
</dbReference>
<dbReference type="AlphaFoldDB" id="A0A564TSE1"/>
<dbReference type="Proteomes" id="UP000380217">
    <property type="component" value="Unassembled WGS sequence"/>
</dbReference>
<reference evidence="2 3" key="1">
    <citation type="submission" date="2019-07" db="EMBL/GenBank/DDBJ databases">
        <authorList>
            <person name="Hibberd C M."/>
            <person name="Gehrig L. J."/>
            <person name="Chang H.-W."/>
            <person name="Venkatesh S."/>
        </authorList>
    </citation>
    <scope>NUCLEOTIDE SEQUENCE [LARGE SCALE GENOMIC DNA]</scope>
    <source>
        <strain evidence="2">Streptococcus_salivarius_SS_Bg39</strain>
    </source>
</reference>
<feature type="domain" description="HTH cro/C1-type" evidence="1">
    <location>
        <begin position="5"/>
        <end position="57"/>
    </location>
</feature>
<dbReference type="SMART" id="SM00530">
    <property type="entry name" value="HTH_XRE"/>
    <property type="match status" value="1"/>
</dbReference>
<dbReference type="SUPFAM" id="SSF47413">
    <property type="entry name" value="lambda repressor-like DNA-binding domains"/>
    <property type="match status" value="1"/>
</dbReference>
<gene>
    <name evidence="2" type="ORF">SSSS39_00172</name>
</gene>
<name>A0A564TSE1_STRVE</name>
<proteinExistence type="predicted"/>
<dbReference type="RefSeq" id="WP_154864966.1">
    <property type="nucleotide sequence ID" value="NZ_CABHNJ010000033.1"/>
</dbReference>
<organism evidence="2 3">
    <name type="scientific">Streptococcus vestibularis</name>
    <dbReference type="NCBI Taxonomy" id="1343"/>
    <lineage>
        <taxon>Bacteria</taxon>
        <taxon>Bacillati</taxon>
        <taxon>Bacillota</taxon>
        <taxon>Bacilli</taxon>
        <taxon>Lactobacillales</taxon>
        <taxon>Streptococcaceae</taxon>
        <taxon>Streptococcus</taxon>
    </lineage>
</organism>
<evidence type="ECO:0000313" key="3">
    <source>
        <dbReference type="Proteomes" id="UP000380217"/>
    </source>
</evidence>
<dbReference type="GO" id="GO:0003677">
    <property type="term" value="F:DNA binding"/>
    <property type="evidence" value="ECO:0007669"/>
    <property type="project" value="InterPro"/>
</dbReference>
<dbReference type="Gene3D" id="1.10.260.40">
    <property type="entry name" value="lambda repressor-like DNA-binding domains"/>
    <property type="match status" value="1"/>
</dbReference>
<sequence>MWKKLNKLAKEQNISIRELARISGVAYTTIRDTQFRDIGFTKAVKLAEALGVSLDDLKEKE</sequence>
<evidence type="ECO:0000313" key="2">
    <source>
        <dbReference type="EMBL" id="VUX10177.1"/>
    </source>
</evidence>
<dbReference type="PROSITE" id="PS50943">
    <property type="entry name" value="HTH_CROC1"/>
    <property type="match status" value="1"/>
</dbReference>
<accession>A0A564TSE1</accession>
<dbReference type="InterPro" id="IPR001387">
    <property type="entry name" value="Cro/C1-type_HTH"/>
</dbReference>